<dbReference type="PANTHER" id="PTHR12010">
    <property type="entry name" value="40S RIBOSOMAL PROTEIN S29"/>
    <property type="match status" value="1"/>
</dbReference>
<dbReference type="InterPro" id="IPR043140">
    <property type="entry name" value="Ribosomal_uS14_sf"/>
</dbReference>
<dbReference type="InterPro" id="IPR023676">
    <property type="entry name" value="Ribosomal_uS14_arc"/>
</dbReference>
<dbReference type="GO" id="GO:0008270">
    <property type="term" value="F:zinc ion binding"/>
    <property type="evidence" value="ECO:0007669"/>
    <property type="project" value="InterPro"/>
</dbReference>
<comment type="similarity">
    <text evidence="1">Belongs to the universal ribosomal protein uS14 family.</text>
</comment>
<evidence type="ECO:0000256" key="2">
    <source>
        <dbReference type="ARBA" id="ARBA00022980"/>
    </source>
</evidence>
<proteinExistence type="inferred from homology"/>
<sequence>MGHSNVWNSHPKKYGPGSRLCRVCGNSHGLIRKYGLNCCRQCFRSNAKEIGFIKVNSKLYELC</sequence>
<dbReference type="HAMAP" id="MF_01364_A">
    <property type="entry name" value="Ribosomal_uS14_2_A"/>
    <property type="match status" value="1"/>
</dbReference>
<name>A0A178VIQ1_ARATH</name>
<evidence type="ECO:0008006" key="6">
    <source>
        <dbReference type="Google" id="ProtNLM"/>
    </source>
</evidence>
<evidence type="ECO:0000313" key="4">
    <source>
        <dbReference type="EMBL" id="OAP05736.1"/>
    </source>
</evidence>
<dbReference type="GO" id="GO:0003735">
    <property type="term" value="F:structural constituent of ribosome"/>
    <property type="evidence" value="ECO:0007669"/>
    <property type="project" value="InterPro"/>
</dbReference>
<dbReference type="GO" id="GO:0006412">
    <property type="term" value="P:translation"/>
    <property type="evidence" value="ECO:0007669"/>
    <property type="project" value="InterPro"/>
</dbReference>
<keyword evidence="2" id="KW-0689">Ribosomal protein</keyword>
<evidence type="ECO:0000256" key="1">
    <source>
        <dbReference type="ARBA" id="ARBA00009083"/>
    </source>
</evidence>
<dbReference type="GO" id="GO:0003723">
    <property type="term" value="F:RNA binding"/>
    <property type="evidence" value="ECO:0007669"/>
    <property type="project" value="InterPro"/>
</dbReference>
<dbReference type="FunFam" id="4.10.830.10:FF:000002">
    <property type="entry name" value="40S ribosomal protein S29"/>
    <property type="match status" value="1"/>
</dbReference>
<dbReference type="EMBL" id="LUHQ01000003">
    <property type="protein sequence ID" value="OAP05736.1"/>
    <property type="molecule type" value="Genomic_DNA"/>
</dbReference>
<dbReference type="Pfam" id="PF00253">
    <property type="entry name" value="Ribosomal_S14"/>
    <property type="match status" value="1"/>
</dbReference>
<dbReference type="ExpressionAtlas" id="A0A178VIQ1">
    <property type="expression patterns" value="baseline and differential"/>
</dbReference>
<protein>
    <recommendedName>
        <fullName evidence="6">40S ribosomal protein S29</fullName>
    </recommendedName>
</protein>
<dbReference type="GO" id="GO:0015935">
    <property type="term" value="C:small ribosomal subunit"/>
    <property type="evidence" value="ECO:0007669"/>
    <property type="project" value="InterPro"/>
</dbReference>
<accession>A0A178VIQ1</accession>
<evidence type="ECO:0000313" key="5">
    <source>
        <dbReference type="Proteomes" id="UP000078284"/>
    </source>
</evidence>
<keyword evidence="3" id="KW-0687">Ribonucleoprotein</keyword>
<dbReference type="AlphaFoldDB" id="A0A178VIQ1"/>
<dbReference type="Proteomes" id="UP000078284">
    <property type="component" value="Chromosome 3"/>
</dbReference>
<evidence type="ECO:0000256" key="3">
    <source>
        <dbReference type="ARBA" id="ARBA00023274"/>
    </source>
</evidence>
<gene>
    <name evidence="4" type="ordered locus">AXX17_At3g37570</name>
</gene>
<dbReference type="NCBIfam" id="NF004424">
    <property type="entry name" value="PRK05766.1"/>
    <property type="match status" value="1"/>
</dbReference>
<reference evidence="5" key="1">
    <citation type="journal article" date="2016" name="Proc. Natl. Acad. Sci. U.S.A.">
        <title>Chromosome-level assembly of Arabidopsis thaliana Ler reveals the extent of translocation and inversion polymorphisms.</title>
        <authorList>
            <person name="Zapata L."/>
            <person name="Ding J."/>
            <person name="Willing E.M."/>
            <person name="Hartwig B."/>
            <person name="Bezdan D."/>
            <person name="Jiao W.B."/>
            <person name="Patel V."/>
            <person name="Velikkakam James G."/>
            <person name="Koornneef M."/>
            <person name="Ossowski S."/>
            <person name="Schneeberger K."/>
        </authorList>
    </citation>
    <scope>NUCLEOTIDE SEQUENCE [LARGE SCALE GENOMIC DNA]</scope>
    <source>
        <strain evidence="5">cv. Landsberg erecta</strain>
    </source>
</reference>
<organism evidence="4 5">
    <name type="scientific">Arabidopsis thaliana</name>
    <name type="common">Mouse-ear cress</name>
    <dbReference type="NCBI Taxonomy" id="3702"/>
    <lineage>
        <taxon>Eukaryota</taxon>
        <taxon>Viridiplantae</taxon>
        <taxon>Streptophyta</taxon>
        <taxon>Embryophyta</taxon>
        <taxon>Tracheophyta</taxon>
        <taxon>Spermatophyta</taxon>
        <taxon>Magnoliopsida</taxon>
        <taxon>eudicotyledons</taxon>
        <taxon>Gunneridae</taxon>
        <taxon>Pentapetalae</taxon>
        <taxon>rosids</taxon>
        <taxon>malvids</taxon>
        <taxon>Brassicales</taxon>
        <taxon>Brassicaceae</taxon>
        <taxon>Camelineae</taxon>
        <taxon>Arabidopsis</taxon>
    </lineage>
</organism>
<dbReference type="Gene3D" id="4.10.830.10">
    <property type="entry name" value="30s Ribosomal Protein S14, Chain N"/>
    <property type="match status" value="1"/>
</dbReference>
<dbReference type="PANTHER" id="PTHR12010:SF22">
    <property type="entry name" value="SMALL RIBOSOMAL SUBUNIT PROTEIN US14Z_US14Y_US14X"/>
    <property type="match status" value="1"/>
</dbReference>
<dbReference type="InterPro" id="IPR039744">
    <property type="entry name" value="RIbosomal_uS14_euk_arc"/>
</dbReference>
<dbReference type="InterPro" id="IPR001209">
    <property type="entry name" value="Ribosomal_uS14"/>
</dbReference>
<comment type="caution">
    <text evidence="4">The sequence shown here is derived from an EMBL/GenBank/DDBJ whole genome shotgun (WGS) entry which is preliminary data.</text>
</comment>